<evidence type="ECO:0000256" key="3">
    <source>
        <dbReference type="ARBA" id="ARBA00022605"/>
    </source>
</evidence>
<comment type="function">
    <text evidence="9">Catalyzes 2 different reactions between oxygene and the acireductone 1,2-dihydroxy-3-keto-5-methylthiopentene (DHK-MTPene) depending upon the metal bound in the active site. Fe-containing acireductone dioxygenase (Fe-ARD) produces formate and 2-keto-4-methylthiobutyrate (KMTB), the alpha-ketoacid precursor of methionine in the methionine recycle pathway. Ni-containing acireductone dioxygenase (Ni-ARD) produces methylthiopropionate, carbon monoxide and formate, and does not lie on the methionine recycle pathway.</text>
</comment>
<accession>K9Z883</accession>
<sequence>MTALKIFLDNQPSTPIFDSDSIPEVDRVSKITHKLEEVGVRFQQWQTIENLTSGVSQEEVLNAYQQEVKQLMDEEGYLTVDVVSLTSAHPQKAEFRQKFLDEHTHSEDEVRFFVDGKGLFSLHIDNQVFEVLCTRGDLISVPANTRHWFDMGENPHFTAIRFFNNPEGWVANFTGSDIAQHFSRLDS</sequence>
<feature type="site" description="May play a role in metal incorporation in vivo" evidence="9">
    <location>
        <position position="102"/>
    </location>
</feature>
<dbReference type="KEGG" id="can:Cyan10605_3364"/>
<keyword evidence="5 9" id="KW-0223">Dioxygenase</keyword>
<dbReference type="Proteomes" id="UP000010480">
    <property type="component" value="Chromosome"/>
</dbReference>
<proteinExistence type="inferred from homology"/>
<gene>
    <name evidence="9" type="primary">mtnD</name>
    <name evidence="10" type="ordered locus">Cyan10605_3364</name>
</gene>
<comment type="similarity">
    <text evidence="9">Belongs to the acireductone dioxygenase (ARD) family.</text>
</comment>
<dbReference type="PATRIC" id="fig|755178.3.peg.3582"/>
<comment type="catalytic activity">
    <reaction evidence="9">
        <text>1,2-dihydroxy-5-(methylsulfanyl)pent-1-en-3-one + O2 = 3-(methylsulfanyl)propanoate + CO + formate + 2 H(+)</text>
        <dbReference type="Rhea" id="RHEA:14161"/>
        <dbReference type="ChEBI" id="CHEBI:15378"/>
        <dbReference type="ChEBI" id="CHEBI:15379"/>
        <dbReference type="ChEBI" id="CHEBI:15740"/>
        <dbReference type="ChEBI" id="CHEBI:17245"/>
        <dbReference type="ChEBI" id="CHEBI:49016"/>
        <dbReference type="ChEBI" id="CHEBI:49252"/>
        <dbReference type="EC" id="1.13.11.53"/>
    </reaction>
</comment>
<feature type="binding site" evidence="9">
    <location>
        <position position="147"/>
    </location>
    <ligand>
        <name>Ni(2+)</name>
        <dbReference type="ChEBI" id="CHEBI:49786"/>
    </ligand>
</feature>
<dbReference type="GO" id="GO:0016151">
    <property type="term" value="F:nickel cation binding"/>
    <property type="evidence" value="ECO:0007669"/>
    <property type="project" value="UniProtKB-UniRule"/>
</dbReference>
<dbReference type="EMBL" id="CP003947">
    <property type="protein sequence ID" value="AFZ55406.1"/>
    <property type="molecule type" value="Genomic_DNA"/>
</dbReference>
<keyword evidence="2 9" id="KW-0533">Nickel</keyword>
<dbReference type="GO" id="GO:0005506">
    <property type="term" value="F:iron ion binding"/>
    <property type="evidence" value="ECO:0007669"/>
    <property type="project" value="UniProtKB-UniRule"/>
</dbReference>
<dbReference type="HAMAP" id="MF_01682">
    <property type="entry name" value="Salvage_MtnD"/>
    <property type="match status" value="1"/>
</dbReference>
<dbReference type="SUPFAM" id="SSF51182">
    <property type="entry name" value="RmlC-like cupins"/>
    <property type="match status" value="1"/>
</dbReference>
<reference evidence="11" key="1">
    <citation type="journal article" date="2013" name="Proc. Natl. Acad. Sci. U.S.A.">
        <title>Improving the coverage of the cyanobacterial phylum using diversity-driven genome sequencing.</title>
        <authorList>
            <person name="Shih P.M."/>
            <person name="Wu D."/>
            <person name="Latifi A."/>
            <person name="Axen S.D."/>
            <person name="Fewer D.P."/>
            <person name="Talla E."/>
            <person name="Calteau A."/>
            <person name="Cai F."/>
            <person name="Tandeau de Marsac N."/>
            <person name="Rippka R."/>
            <person name="Herdman M."/>
            <person name="Sivonen K."/>
            <person name="Coursin T."/>
            <person name="Laurent T."/>
            <person name="Goodwin L."/>
            <person name="Nolan M."/>
            <person name="Davenport K.W."/>
            <person name="Han C.S."/>
            <person name="Rubin E.M."/>
            <person name="Eisen J.A."/>
            <person name="Woyke T."/>
            <person name="Gugger M."/>
            <person name="Kerfeld C.A."/>
        </authorList>
    </citation>
    <scope>NUCLEOTIDE SEQUENCE [LARGE SCALE GENOMIC DNA]</scope>
    <source>
        <strain evidence="11">PCC 10605</strain>
    </source>
</reference>
<keyword evidence="7 9" id="KW-0408">Iron</keyword>
<evidence type="ECO:0000256" key="1">
    <source>
        <dbReference type="ARBA" id="ARBA00000428"/>
    </source>
</evidence>
<evidence type="ECO:0000313" key="10">
    <source>
        <dbReference type="EMBL" id="AFZ55406.1"/>
    </source>
</evidence>
<feature type="site" description="Important to generate the dianion" evidence="9">
    <location>
        <position position="111"/>
    </location>
</feature>
<feature type="site" description="May play a role in transmitting local conformational changes" evidence="9">
    <location>
        <position position="108"/>
    </location>
</feature>
<feature type="binding site" evidence="9">
    <location>
        <position position="147"/>
    </location>
    <ligand>
        <name>Fe(2+)</name>
        <dbReference type="ChEBI" id="CHEBI:29033"/>
    </ligand>
</feature>
<dbReference type="InterPro" id="IPR014710">
    <property type="entry name" value="RmlC-like_jellyroll"/>
</dbReference>
<evidence type="ECO:0000256" key="7">
    <source>
        <dbReference type="ARBA" id="ARBA00023004"/>
    </source>
</evidence>
<dbReference type="GO" id="GO:0010309">
    <property type="term" value="F:acireductone dioxygenase [iron(II)-requiring] activity"/>
    <property type="evidence" value="ECO:0007669"/>
    <property type="project" value="UniProtKB-UniRule"/>
</dbReference>
<dbReference type="AlphaFoldDB" id="K9Z883"/>
<keyword evidence="4 9" id="KW-0479">Metal-binding</keyword>
<evidence type="ECO:0000256" key="6">
    <source>
        <dbReference type="ARBA" id="ARBA00023002"/>
    </source>
</evidence>
<feature type="binding site" evidence="9">
    <location>
        <position position="109"/>
    </location>
    <ligand>
        <name>Ni(2+)</name>
        <dbReference type="ChEBI" id="CHEBI:49786"/>
    </ligand>
</feature>
<evidence type="ECO:0000256" key="4">
    <source>
        <dbReference type="ARBA" id="ARBA00022723"/>
    </source>
</evidence>
<comment type="subunit">
    <text evidence="9">Monomer.</text>
</comment>
<dbReference type="RefSeq" id="WP_015221124.1">
    <property type="nucleotide sequence ID" value="NC_019776.1"/>
</dbReference>
<evidence type="ECO:0000256" key="5">
    <source>
        <dbReference type="ARBA" id="ARBA00022964"/>
    </source>
</evidence>
<evidence type="ECO:0000256" key="8">
    <source>
        <dbReference type="ARBA" id="ARBA00023167"/>
    </source>
</evidence>
<evidence type="ECO:0000313" key="11">
    <source>
        <dbReference type="Proteomes" id="UP000010480"/>
    </source>
</evidence>
<feature type="binding site" evidence="9">
    <location>
        <position position="109"/>
    </location>
    <ligand>
        <name>Fe(2+)</name>
        <dbReference type="ChEBI" id="CHEBI:29033"/>
    </ligand>
</feature>
<dbReference type="Pfam" id="PF03079">
    <property type="entry name" value="ARD"/>
    <property type="match status" value="1"/>
</dbReference>
<dbReference type="InterPro" id="IPR023956">
    <property type="entry name" value="ARD_bac"/>
</dbReference>
<dbReference type="HOGENOM" id="CLU_125400_0_0_3"/>
<evidence type="ECO:0000256" key="2">
    <source>
        <dbReference type="ARBA" id="ARBA00022596"/>
    </source>
</evidence>
<dbReference type="STRING" id="755178.Cyan10605_3364"/>
<keyword evidence="11" id="KW-1185">Reference proteome</keyword>
<dbReference type="UniPathway" id="UPA00904">
    <property type="reaction ID" value="UER00878"/>
</dbReference>
<dbReference type="EC" id="1.13.11.53" evidence="9"/>
<dbReference type="eggNOG" id="COG1791">
    <property type="taxonomic scope" value="Bacteria"/>
</dbReference>
<dbReference type="CDD" id="cd02232">
    <property type="entry name" value="cupin_ARD"/>
    <property type="match status" value="1"/>
</dbReference>
<feature type="binding site" evidence="9">
    <location>
        <position position="103"/>
    </location>
    <ligand>
        <name>Fe(2+)</name>
        <dbReference type="ChEBI" id="CHEBI:29033"/>
    </ligand>
</feature>
<keyword evidence="3 9" id="KW-0028">Amino-acid biosynthesis</keyword>
<dbReference type="GO" id="GO:0019509">
    <property type="term" value="P:L-methionine salvage from methylthioadenosine"/>
    <property type="evidence" value="ECO:0007669"/>
    <property type="project" value="UniProtKB-UniRule"/>
</dbReference>
<keyword evidence="8 9" id="KW-0486">Methionine biosynthesis</keyword>
<feature type="binding site" evidence="9">
    <location>
        <position position="105"/>
    </location>
    <ligand>
        <name>Ni(2+)</name>
        <dbReference type="ChEBI" id="CHEBI:49786"/>
    </ligand>
</feature>
<dbReference type="Gene3D" id="2.60.120.10">
    <property type="entry name" value="Jelly Rolls"/>
    <property type="match status" value="1"/>
</dbReference>
<dbReference type="InterPro" id="IPR011051">
    <property type="entry name" value="RmlC_Cupin_sf"/>
</dbReference>
<dbReference type="InterPro" id="IPR004313">
    <property type="entry name" value="ARD"/>
</dbReference>
<dbReference type="PANTHER" id="PTHR23418">
    <property type="entry name" value="ACIREDUCTONE DIOXYGENASE"/>
    <property type="match status" value="1"/>
</dbReference>
<comment type="catalytic activity">
    <reaction evidence="1 9">
        <text>1,2-dihydroxy-5-(methylsulfanyl)pent-1-en-3-one + O2 = 4-methylsulfanyl-2-oxobutanoate + formate + 2 H(+)</text>
        <dbReference type="Rhea" id="RHEA:24504"/>
        <dbReference type="ChEBI" id="CHEBI:15378"/>
        <dbReference type="ChEBI" id="CHEBI:15379"/>
        <dbReference type="ChEBI" id="CHEBI:15740"/>
        <dbReference type="ChEBI" id="CHEBI:16723"/>
        <dbReference type="ChEBI" id="CHEBI:49252"/>
        <dbReference type="EC" id="1.13.11.54"/>
    </reaction>
</comment>
<protein>
    <recommendedName>
        <fullName evidence="9">Acireductone dioxygenase</fullName>
    </recommendedName>
    <alternativeName>
        <fullName evidence="9">1,2-dihydroxy-3-keto-5-methylthiopentene dioxygenase</fullName>
        <shortName evidence="9">DHK-MTPene dioxygenase</shortName>
    </alternativeName>
    <alternativeName>
        <fullName evidence="9">Acireductone dioxygenase (Fe(2+)-requiring)</fullName>
        <shortName evidence="9">ARD'</shortName>
        <shortName evidence="9">Fe-ARD</shortName>
        <ecNumber evidence="9">1.13.11.54</ecNumber>
    </alternativeName>
    <alternativeName>
        <fullName evidence="9">Acireductone dioxygenase (Ni(2+)-requiring)</fullName>
        <shortName evidence="9">ARD</shortName>
        <shortName evidence="9">Ni-ARD</shortName>
        <ecNumber evidence="9">1.13.11.53</ecNumber>
    </alternativeName>
</protein>
<dbReference type="GO" id="GO:0010308">
    <property type="term" value="F:acireductone dioxygenase (Ni2+-requiring) activity"/>
    <property type="evidence" value="ECO:0007669"/>
    <property type="project" value="UniProtKB-UniRule"/>
</dbReference>
<name>K9Z883_CYAAP</name>
<feature type="binding site" evidence="9">
    <location>
        <position position="103"/>
    </location>
    <ligand>
        <name>Ni(2+)</name>
        <dbReference type="ChEBI" id="CHEBI:49786"/>
    </ligand>
</feature>
<keyword evidence="6 9" id="KW-0560">Oxidoreductase</keyword>
<organism evidence="10 11">
    <name type="scientific">Cyanobacterium aponinum (strain PCC 10605)</name>
    <dbReference type="NCBI Taxonomy" id="755178"/>
    <lineage>
        <taxon>Bacteria</taxon>
        <taxon>Bacillati</taxon>
        <taxon>Cyanobacteriota</taxon>
        <taxon>Cyanophyceae</taxon>
        <taxon>Oscillatoriophycideae</taxon>
        <taxon>Chroococcales</taxon>
        <taxon>Geminocystaceae</taxon>
        <taxon>Cyanobacterium</taxon>
    </lineage>
</organism>
<dbReference type="EC" id="1.13.11.54" evidence="9"/>
<comment type="cofactor">
    <cofactor evidence="9">
        <name>Ni(2+)</name>
        <dbReference type="ChEBI" id="CHEBI:49786"/>
    </cofactor>
    <text evidence="9">Binds 1 nickel ion per monomer.</text>
</comment>
<dbReference type="PANTHER" id="PTHR23418:SF0">
    <property type="entry name" value="ACIREDUCTONE DIOXYGENASE"/>
    <property type="match status" value="1"/>
</dbReference>
<dbReference type="OrthoDB" id="9795636at2"/>
<feature type="binding site" evidence="9">
    <location>
        <position position="105"/>
    </location>
    <ligand>
        <name>Fe(2+)</name>
        <dbReference type="ChEBI" id="CHEBI:29033"/>
    </ligand>
</feature>
<comment type="cofactor">
    <cofactor evidence="9">
        <name>Fe(2+)</name>
        <dbReference type="ChEBI" id="CHEBI:29033"/>
    </cofactor>
    <text evidence="9">Binds 1 Fe(2+) cation per monomer.</text>
</comment>
<dbReference type="GO" id="GO:0019284">
    <property type="term" value="P:L-methionine salvage from S-adenosylmethionine"/>
    <property type="evidence" value="ECO:0007669"/>
    <property type="project" value="InterPro"/>
</dbReference>
<comment type="pathway">
    <text evidence="9">Amino-acid biosynthesis; L-methionine biosynthesis via salvage pathway; L-methionine from S-methyl-5-thio-alpha-D-ribose 1-phosphate: step 5/6.</text>
</comment>
<evidence type="ECO:0000256" key="9">
    <source>
        <dbReference type="HAMAP-Rule" id="MF_01682"/>
    </source>
</evidence>